<dbReference type="EMBL" id="MFKT01000009">
    <property type="protein sequence ID" value="OGG53761.1"/>
    <property type="molecule type" value="Genomic_DNA"/>
</dbReference>
<feature type="transmembrane region" description="Helical" evidence="1">
    <location>
        <begin position="6"/>
        <end position="27"/>
    </location>
</feature>
<dbReference type="AlphaFoldDB" id="A0A1F6CXI8"/>
<keyword evidence="1" id="KW-0812">Transmembrane</keyword>
<accession>A0A1F6CXI8</accession>
<name>A0A1F6CXI8_9BACT</name>
<reference evidence="2 3" key="1">
    <citation type="journal article" date="2016" name="Nat. Commun.">
        <title>Thousands of microbial genomes shed light on interconnected biogeochemical processes in an aquifer system.</title>
        <authorList>
            <person name="Anantharaman K."/>
            <person name="Brown C.T."/>
            <person name="Hug L.A."/>
            <person name="Sharon I."/>
            <person name="Castelle C.J."/>
            <person name="Probst A.J."/>
            <person name="Thomas B.C."/>
            <person name="Singh A."/>
            <person name="Wilkins M.J."/>
            <person name="Karaoz U."/>
            <person name="Brodie E.L."/>
            <person name="Williams K.H."/>
            <person name="Hubbard S.S."/>
            <person name="Banfield J.F."/>
        </authorList>
    </citation>
    <scope>NUCLEOTIDE SEQUENCE [LARGE SCALE GENOMIC DNA]</scope>
</reference>
<proteinExistence type="predicted"/>
<evidence type="ECO:0000256" key="1">
    <source>
        <dbReference type="SAM" id="Phobius"/>
    </source>
</evidence>
<protein>
    <submittedName>
        <fullName evidence="2">Uncharacterized protein</fullName>
    </submittedName>
</protein>
<sequence length="225" mass="24890">MQNIASAEILILISAGLVVGLVVLLVLEVFNSRRISKLTYPVYEYALKRAQDEADHILADARQEARQIVGKAETESIALIHAREAEVGRADEEYHKALEAFHSELTARISESAKKGEAERSSLTEELAAHMKKESAQLGERLEKTLSSLGEENKERMDTHLAQSFKHAEEGLAAYEQARRNLVDSQIVALIGQTARIALHKDLTVDAHADLVRKALEEAKAQGVF</sequence>
<comment type="caution">
    <text evidence="2">The sequence shown here is derived from an EMBL/GenBank/DDBJ whole genome shotgun (WGS) entry which is preliminary data.</text>
</comment>
<organism evidence="2 3">
    <name type="scientific">Candidatus Kaiserbacteria bacterium RIFCSPHIGHO2_01_FULL_53_29</name>
    <dbReference type="NCBI Taxonomy" id="1798480"/>
    <lineage>
        <taxon>Bacteria</taxon>
        <taxon>Candidatus Kaiseribacteriota</taxon>
    </lineage>
</organism>
<evidence type="ECO:0000313" key="2">
    <source>
        <dbReference type="EMBL" id="OGG53761.1"/>
    </source>
</evidence>
<dbReference type="STRING" id="1798480.A2851_02655"/>
<keyword evidence="1" id="KW-0472">Membrane</keyword>
<dbReference type="Proteomes" id="UP000176863">
    <property type="component" value="Unassembled WGS sequence"/>
</dbReference>
<keyword evidence="1" id="KW-1133">Transmembrane helix</keyword>
<gene>
    <name evidence="2" type="ORF">A2851_02655</name>
</gene>
<evidence type="ECO:0000313" key="3">
    <source>
        <dbReference type="Proteomes" id="UP000176863"/>
    </source>
</evidence>